<evidence type="ECO:0000256" key="6">
    <source>
        <dbReference type="SAM" id="Phobius"/>
    </source>
</evidence>
<dbReference type="PANTHER" id="PTHR23526">
    <property type="entry name" value="INTEGRAL MEMBRANE TRANSPORT PROTEIN-RELATED"/>
    <property type="match status" value="1"/>
</dbReference>
<evidence type="ECO:0000256" key="2">
    <source>
        <dbReference type="ARBA" id="ARBA00022448"/>
    </source>
</evidence>
<dbReference type="AlphaFoldDB" id="A0A3G2R7X8"/>
<feature type="transmembrane region" description="Helical" evidence="6">
    <location>
        <begin position="188"/>
        <end position="207"/>
    </location>
</feature>
<dbReference type="InterPro" id="IPR011701">
    <property type="entry name" value="MFS"/>
</dbReference>
<keyword evidence="9" id="KW-1185">Reference proteome</keyword>
<feature type="transmembrane region" description="Helical" evidence="6">
    <location>
        <begin position="154"/>
        <end position="173"/>
    </location>
</feature>
<proteinExistence type="predicted"/>
<dbReference type="PROSITE" id="PS50850">
    <property type="entry name" value="MFS"/>
    <property type="match status" value="1"/>
</dbReference>
<dbReference type="PANTHER" id="PTHR23526:SF1">
    <property type="entry name" value="MAJOR FACILITATOR SUPERFAMILY MFS_1"/>
    <property type="match status" value="1"/>
</dbReference>
<feature type="transmembrane region" description="Helical" evidence="6">
    <location>
        <begin position="399"/>
        <end position="419"/>
    </location>
</feature>
<feature type="transmembrane region" description="Helical" evidence="6">
    <location>
        <begin position="243"/>
        <end position="263"/>
    </location>
</feature>
<evidence type="ECO:0000256" key="3">
    <source>
        <dbReference type="ARBA" id="ARBA00022692"/>
    </source>
</evidence>
<feature type="transmembrane region" description="Helical" evidence="6">
    <location>
        <begin position="55"/>
        <end position="75"/>
    </location>
</feature>
<evidence type="ECO:0000313" key="9">
    <source>
        <dbReference type="Proteomes" id="UP000280960"/>
    </source>
</evidence>
<keyword evidence="4 6" id="KW-1133">Transmembrane helix</keyword>
<dbReference type="Proteomes" id="UP000280960">
    <property type="component" value="Chromosome"/>
</dbReference>
<dbReference type="GO" id="GO:0005886">
    <property type="term" value="C:plasma membrane"/>
    <property type="evidence" value="ECO:0007669"/>
    <property type="project" value="UniProtKB-SubCell"/>
</dbReference>
<evidence type="ECO:0000256" key="5">
    <source>
        <dbReference type="ARBA" id="ARBA00023136"/>
    </source>
</evidence>
<evidence type="ECO:0000259" key="7">
    <source>
        <dbReference type="PROSITE" id="PS50850"/>
    </source>
</evidence>
<protein>
    <submittedName>
        <fullName evidence="8">MFS transporter</fullName>
    </submittedName>
</protein>
<comment type="subcellular location">
    <subcellularLocation>
        <location evidence="1">Cell membrane</location>
        <topology evidence="1">Multi-pass membrane protein</topology>
    </subcellularLocation>
</comment>
<feature type="transmembrane region" description="Helical" evidence="6">
    <location>
        <begin position="333"/>
        <end position="359"/>
    </location>
</feature>
<dbReference type="Pfam" id="PF07690">
    <property type="entry name" value="MFS_1"/>
    <property type="match status" value="1"/>
</dbReference>
<dbReference type="GO" id="GO:0022857">
    <property type="term" value="F:transmembrane transporter activity"/>
    <property type="evidence" value="ECO:0007669"/>
    <property type="project" value="InterPro"/>
</dbReference>
<feature type="transmembrane region" description="Helical" evidence="6">
    <location>
        <begin position="120"/>
        <end position="142"/>
    </location>
</feature>
<feature type="transmembrane region" description="Helical" evidence="6">
    <location>
        <begin position="15"/>
        <end position="35"/>
    </location>
</feature>
<feature type="domain" description="Major facilitator superfamily (MFS) profile" evidence="7">
    <location>
        <begin position="188"/>
        <end position="429"/>
    </location>
</feature>
<feature type="transmembrane region" description="Helical" evidence="6">
    <location>
        <begin position="87"/>
        <end position="108"/>
    </location>
</feature>
<evidence type="ECO:0000256" key="1">
    <source>
        <dbReference type="ARBA" id="ARBA00004651"/>
    </source>
</evidence>
<dbReference type="InterPro" id="IPR036259">
    <property type="entry name" value="MFS_trans_sf"/>
</dbReference>
<keyword evidence="2" id="KW-0813">Transport</keyword>
<feature type="transmembrane region" description="Helical" evidence="6">
    <location>
        <begin position="275"/>
        <end position="293"/>
    </location>
</feature>
<dbReference type="Gene3D" id="1.20.1250.20">
    <property type="entry name" value="MFS general substrate transporter like domains"/>
    <property type="match status" value="1"/>
</dbReference>
<keyword evidence="5 6" id="KW-0472">Membrane</keyword>
<reference evidence="8 9" key="1">
    <citation type="submission" date="2018-10" db="EMBL/GenBank/DDBJ databases">
        <authorList>
            <person name="Zhang X."/>
        </authorList>
    </citation>
    <scope>NUCLEOTIDE SEQUENCE [LARGE SCALE GENOMIC DNA]</scope>
    <source>
        <strain evidence="8 9">SK-G1</strain>
    </source>
</reference>
<dbReference type="EMBL" id="CP033169">
    <property type="protein sequence ID" value="AYO31582.1"/>
    <property type="molecule type" value="Genomic_DNA"/>
</dbReference>
<dbReference type="InterPro" id="IPR020846">
    <property type="entry name" value="MFS_dom"/>
</dbReference>
<evidence type="ECO:0000313" key="8">
    <source>
        <dbReference type="EMBL" id="AYO31582.1"/>
    </source>
</evidence>
<accession>A0A3G2R7X8</accession>
<name>A0A3G2R7X8_9FIRM</name>
<dbReference type="RefSeq" id="WP_120767620.1">
    <property type="nucleotide sequence ID" value="NZ_CP033169.1"/>
</dbReference>
<dbReference type="CDD" id="cd06174">
    <property type="entry name" value="MFS"/>
    <property type="match status" value="1"/>
</dbReference>
<dbReference type="InterPro" id="IPR052528">
    <property type="entry name" value="Sugar_transport-like"/>
</dbReference>
<feature type="transmembrane region" description="Helical" evidence="6">
    <location>
        <begin position="305"/>
        <end position="327"/>
    </location>
</feature>
<feature type="transmembrane region" description="Helical" evidence="6">
    <location>
        <begin position="371"/>
        <end position="393"/>
    </location>
</feature>
<evidence type="ECO:0000256" key="4">
    <source>
        <dbReference type="ARBA" id="ARBA00022989"/>
    </source>
</evidence>
<gene>
    <name evidence="8" type="ORF">D2962_14115</name>
</gene>
<dbReference type="SUPFAM" id="SSF103473">
    <property type="entry name" value="MFS general substrate transporter"/>
    <property type="match status" value="1"/>
</dbReference>
<organism evidence="8 9">
    <name type="scientific">Biomaibacter acetigenes</name>
    <dbReference type="NCBI Taxonomy" id="2316383"/>
    <lineage>
        <taxon>Bacteria</taxon>
        <taxon>Bacillati</taxon>
        <taxon>Bacillota</taxon>
        <taxon>Clostridia</taxon>
        <taxon>Thermosediminibacterales</taxon>
        <taxon>Tepidanaerobacteraceae</taxon>
        <taxon>Biomaibacter</taxon>
    </lineage>
</organism>
<keyword evidence="3 6" id="KW-0812">Transmembrane</keyword>
<dbReference type="KEGG" id="bacg:D2962_14115"/>
<sequence length="429" mass="47951">MLQHQEKSMDEKRKLAINFYAISFDAIFFNISSAFLDPGTVIPSFVSMLTNSPILIGLTTTIRNCGWFLPQLLVAHRVESLPYKKPVVLWAGGSLRLSIGIMAFSALLAARNPGLALSLFYLFFVILSFSDGITGVPWIDIFAKSIPPSSRGRYYALTQLLGGSLAFGAGFLIKNILDSKDFVFPNNYFIIFMMGFILAAMSFISFIRVRENISETKPGQEDLRVFLSKIPVLLKSDMTLRKLILINTLVRFFFLPLPFYVIFARENLGLSNDVVGFFVSSQMLGYVLAGVVLGRINDYSGSRMVILITGFATTLQPVLALASYWLHLKGYPFILLYTAIFASIGITYSGVWVGIFNYLLKIAPEEKRPLYIGLLNTVTAPTTFLPIIGGLVINNFNYTFLFIMTFAIVFTGFILSFTIKEPDIIQKKL</sequence>